<dbReference type="GO" id="GO:0019783">
    <property type="term" value="F:ubiquitin-like protein peptidase activity"/>
    <property type="evidence" value="ECO:0007669"/>
    <property type="project" value="UniProtKB-ARBA"/>
</dbReference>
<dbReference type="Proteomes" id="UP000027730">
    <property type="component" value="Unassembled WGS sequence"/>
</dbReference>
<dbReference type="PANTHER" id="PTHR48153">
    <property type="entry name" value="UFM1-SPECIFIC PROTEASE 2"/>
    <property type="match status" value="1"/>
</dbReference>
<dbReference type="RefSeq" id="XP_013427097.1">
    <property type="nucleotide sequence ID" value="XM_013571643.1"/>
</dbReference>
<keyword evidence="1" id="KW-0378">Hydrolase</keyword>
<evidence type="ECO:0000313" key="4">
    <source>
        <dbReference type="Proteomes" id="UP000027730"/>
    </source>
</evidence>
<keyword evidence="4" id="KW-1185">Reference proteome</keyword>
<dbReference type="EMBL" id="KL584710">
    <property type="protein sequence ID" value="KEQ72796.1"/>
    <property type="molecule type" value="Genomic_DNA"/>
</dbReference>
<proteinExistence type="predicted"/>
<gene>
    <name evidence="3" type="ORF">M436DRAFT_47846</name>
</gene>
<evidence type="ECO:0000259" key="2">
    <source>
        <dbReference type="Pfam" id="PF07910"/>
    </source>
</evidence>
<evidence type="ECO:0000256" key="1">
    <source>
        <dbReference type="ARBA" id="ARBA00022801"/>
    </source>
</evidence>
<dbReference type="OrthoDB" id="288987at2759"/>
<dbReference type="HOGENOM" id="CLU_013053_0_0_1"/>
<dbReference type="PANTHER" id="PTHR48153:SF4">
    <property type="entry name" value="UBIQUITIN CARBOXYL-TERMINAL HYDROLASE MUG105"/>
    <property type="match status" value="1"/>
</dbReference>
<reference evidence="3 4" key="1">
    <citation type="journal article" date="2014" name="BMC Genomics">
        <title>Genome sequencing of four Aureobasidium pullulans varieties: biotechnological potential, stress tolerance, and description of new species.</title>
        <authorList>
            <person name="Gostin Ar C."/>
            <person name="Ohm R.A."/>
            <person name="Kogej T."/>
            <person name="Sonjak S."/>
            <person name="Turk M."/>
            <person name="Zajc J."/>
            <person name="Zalar P."/>
            <person name="Grube M."/>
            <person name="Sun H."/>
            <person name="Han J."/>
            <person name="Sharma A."/>
            <person name="Chiniquy J."/>
            <person name="Ngan C.Y."/>
            <person name="Lipzen A."/>
            <person name="Barry K."/>
            <person name="Grigoriev I.V."/>
            <person name="Gunde-Cimerman N."/>
        </authorList>
    </citation>
    <scope>NUCLEOTIDE SEQUENCE [LARGE SCALE GENOMIC DNA]</scope>
    <source>
        <strain evidence="3 4">CBS 147.97</strain>
    </source>
</reference>
<dbReference type="AlphaFoldDB" id="A0A074XDU6"/>
<dbReference type="Pfam" id="PF07910">
    <property type="entry name" value="Peptidase_C78"/>
    <property type="match status" value="1"/>
</dbReference>
<feature type="non-terminal residue" evidence="3">
    <location>
        <position position="1"/>
    </location>
</feature>
<dbReference type="Gene3D" id="3.90.70.130">
    <property type="match status" value="1"/>
</dbReference>
<protein>
    <submittedName>
        <fullName evidence="3">DUF1671-domain-containing protein</fullName>
    </submittedName>
</protein>
<sequence>KKELGSYAFEKKMPESVLKKLRDGEPTRRINRIGRDGRIFTERVVENEVPELIPTITRLCVASSEGLSNVYVCHPSVHHVHKGTSPGYFCGYRNIQMLVSYIRGTKATGHERFERGIPGILQIQDLIEEAWDRNPFCVGRQETGGIRNTRKWIGTPEVATFCKFLGIAHSVQTFGGTSAKMAHEHLLDFVEAYFSQDAQLNSKVHRSHRPPIFFQQPGHSMTIVGFERSKNSKRNLLIFDPSFGPRKQLQDIVSKSSRAAISADLADLLLRTYRRSAVQLKKYDEFEILT</sequence>
<dbReference type="GeneID" id="25410769"/>
<accession>A0A074XDU6</accession>
<dbReference type="STRING" id="1043004.A0A074XDU6"/>
<dbReference type="InterPro" id="IPR012462">
    <property type="entry name" value="UFSP1/2_DUB_cat"/>
</dbReference>
<organism evidence="3 4">
    <name type="scientific">Aureobasidium namibiae CBS 147.97</name>
    <dbReference type="NCBI Taxonomy" id="1043004"/>
    <lineage>
        <taxon>Eukaryota</taxon>
        <taxon>Fungi</taxon>
        <taxon>Dikarya</taxon>
        <taxon>Ascomycota</taxon>
        <taxon>Pezizomycotina</taxon>
        <taxon>Dothideomycetes</taxon>
        <taxon>Dothideomycetidae</taxon>
        <taxon>Dothideales</taxon>
        <taxon>Saccotheciaceae</taxon>
        <taxon>Aureobasidium</taxon>
    </lineage>
</organism>
<evidence type="ECO:0000313" key="3">
    <source>
        <dbReference type="EMBL" id="KEQ72796.1"/>
    </source>
</evidence>
<feature type="domain" description="UFSP1/2/DUB catalytic" evidence="2">
    <location>
        <begin position="69"/>
        <end position="289"/>
    </location>
</feature>
<name>A0A074XDU6_9PEZI</name>